<evidence type="ECO:0000256" key="2">
    <source>
        <dbReference type="ARBA" id="ARBA00022670"/>
    </source>
</evidence>
<keyword evidence="2" id="KW-0645">Protease</keyword>
<feature type="domain" description="Peptidase M13 N-terminal" evidence="9">
    <location>
        <begin position="32"/>
        <end position="396"/>
    </location>
</feature>
<evidence type="ECO:0000259" key="9">
    <source>
        <dbReference type="Pfam" id="PF05649"/>
    </source>
</evidence>
<dbReference type="RefSeq" id="WP_034215407.1">
    <property type="nucleotide sequence ID" value="NZ_AVCK01000064.1"/>
</dbReference>
<dbReference type="Pfam" id="PF05649">
    <property type="entry name" value="Peptidase_M13_N"/>
    <property type="match status" value="1"/>
</dbReference>
<feature type="domain" description="Peptidase M13 C-terminal" evidence="8">
    <location>
        <begin position="448"/>
        <end position="623"/>
    </location>
</feature>
<keyword evidence="3" id="KW-0479">Metal-binding</keyword>
<dbReference type="InterPro" id="IPR000718">
    <property type="entry name" value="Peptidase_M13"/>
</dbReference>
<evidence type="ECO:0000256" key="3">
    <source>
        <dbReference type="ARBA" id="ARBA00022723"/>
    </source>
</evidence>
<evidence type="ECO:0000256" key="5">
    <source>
        <dbReference type="ARBA" id="ARBA00022833"/>
    </source>
</evidence>
<dbReference type="EMBL" id="AVCK01000064">
    <property type="protein sequence ID" value="KFN41592.1"/>
    <property type="molecule type" value="Genomic_DNA"/>
</dbReference>
<dbReference type="InterPro" id="IPR008753">
    <property type="entry name" value="Peptidase_M13_N"/>
</dbReference>
<dbReference type="PATRIC" id="fig|1384056.3.peg.2682"/>
<dbReference type="InterPro" id="IPR018497">
    <property type="entry name" value="Peptidase_M13_C"/>
</dbReference>
<organism evidence="10 11">
    <name type="scientific">Arenimonas metalli CF5-1</name>
    <dbReference type="NCBI Taxonomy" id="1384056"/>
    <lineage>
        <taxon>Bacteria</taxon>
        <taxon>Pseudomonadati</taxon>
        <taxon>Pseudomonadota</taxon>
        <taxon>Gammaproteobacteria</taxon>
        <taxon>Lysobacterales</taxon>
        <taxon>Lysobacteraceae</taxon>
        <taxon>Arenimonas</taxon>
    </lineage>
</organism>
<keyword evidence="6" id="KW-0482">Metalloprotease</keyword>
<evidence type="ECO:0000259" key="8">
    <source>
        <dbReference type="Pfam" id="PF01431"/>
    </source>
</evidence>
<evidence type="ECO:0008006" key="12">
    <source>
        <dbReference type="Google" id="ProtNLM"/>
    </source>
</evidence>
<dbReference type="Proteomes" id="UP000029393">
    <property type="component" value="Unassembled WGS sequence"/>
</dbReference>
<feature type="chain" id="PRO_5001870451" description="Peptidase M13 N-terminal domain-containing protein" evidence="7">
    <location>
        <begin position="25"/>
        <end position="628"/>
    </location>
</feature>
<gene>
    <name evidence="10" type="ORF">N787_05825</name>
</gene>
<dbReference type="GO" id="GO:0004222">
    <property type="term" value="F:metalloendopeptidase activity"/>
    <property type="evidence" value="ECO:0007669"/>
    <property type="project" value="InterPro"/>
</dbReference>
<dbReference type="Gene3D" id="1.10.1380.10">
    <property type="entry name" value="Neutral endopeptidase , domain2"/>
    <property type="match status" value="1"/>
</dbReference>
<dbReference type="PANTHER" id="PTHR11733">
    <property type="entry name" value="ZINC METALLOPROTEASE FAMILY M13 NEPRILYSIN-RELATED"/>
    <property type="match status" value="1"/>
</dbReference>
<dbReference type="STRING" id="1384056.N787_05825"/>
<evidence type="ECO:0000256" key="7">
    <source>
        <dbReference type="SAM" id="SignalP"/>
    </source>
</evidence>
<accession>A0A091AR24</accession>
<evidence type="ECO:0000256" key="4">
    <source>
        <dbReference type="ARBA" id="ARBA00022801"/>
    </source>
</evidence>
<evidence type="ECO:0000313" key="11">
    <source>
        <dbReference type="Proteomes" id="UP000029393"/>
    </source>
</evidence>
<protein>
    <recommendedName>
        <fullName evidence="12">Peptidase M13 N-terminal domain-containing protein</fullName>
    </recommendedName>
</protein>
<sequence length="628" mass="66842">MPLRMRPLFPSLLIALLAAGPVAAQQRAPLACADFYGHANAAWLAQNKLPAGTASFSRWDQLNALGVQQRDQVLAATTAPANATVSVRLADLFASAGDEAAIEAQGIRPIEPMLAIVNKIRRPRDIAPAIAALHAAGMPLIVDLQVLRDARGNPYAQVGPGGMGLPDPGFYGNADPLVQPVEARYQAAVAEWLKLTGSAPAKAAAEAAAVLQMERQLAKATLPGVSFTVMPTAEAEKLAAGLGLKNLLAAHGLKATEVAMTGPEFFVALDQLIARTKPEQWKTYLRAHIARDMAPTLGKAFNDPWAQLYDVTLRGQDAPTPRALRARWVLEARVPELIDAAYTQRFLPVPRQERAQAIAAAVRAAAIERVGQAAWLSEAGKASARQRLESMGVQLGTEVPDNVFDDLRFSRDNLAGNVITLRKWLMKYALVRARFAWPAEQWQPMVAYLPKENRLLVTAATLQPPVLDDGGSAADFGSLGGLVAQQMSLALAFEGADKAAWDKRIAPLVPQYAAYSATGGATRVNGAGSLAQNAADLAGLEIAWAALNAQGKPDANAAKAFFTGWAGLWPRQDVATALAAAQASAIHAPAKWRVNGPLANLPAFAEAFGCKGRVAMQRPSKEQVALWR</sequence>
<name>A0A091AR24_9GAMM</name>
<keyword evidence="11" id="KW-1185">Reference proteome</keyword>
<proteinExistence type="predicted"/>
<dbReference type="GO" id="GO:0006508">
    <property type="term" value="P:proteolysis"/>
    <property type="evidence" value="ECO:0007669"/>
    <property type="project" value="UniProtKB-KW"/>
</dbReference>
<dbReference type="GO" id="GO:0046872">
    <property type="term" value="F:metal ion binding"/>
    <property type="evidence" value="ECO:0007669"/>
    <property type="project" value="UniProtKB-KW"/>
</dbReference>
<evidence type="ECO:0000313" key="10">
    <source>
        <dbReference type="EMBL" id="KFN41592.1"/>
    </source>
</evidence>
<comment type="caution">
    <text evidence="10">The sequence shown here is derived from an EMBL/GenBank/DDBJ whole genome shotgun (WGS) entry which is preliminary data.</text>
</comment>
<dbReference type="InterPro" id="IPR042089">
    <property type="entry name" value="Peptidase_M13_dom_2"/>
</dbReference>
<keyword evidence="4" id="KW-0378">Hydrolase</keyword>
<dbReference type="AlphaFoldDB" id="A0A091AR24"/>
<feature type="signal peptide" evidence="7">
    <location>
        <begin position="1"/>
        <end position="24"/>
    </location>
</feature>
<reference evidence="10 11" key="1">
    <citation type="submission" date="2013-09" db="EMBL/GenBank/DDBJ databases">
        <title>Genome sequencing of Arenimonas metalli.</title>
        <authorList>
            <person name="Chen F."/>
            <person name="Wang G."/>
        </authorList>
    </citation>
    <scope>NUCLEOTIDE SEQUENCE [LARGE SCALE GENOMIC DNA]</scope>
    <source>
        <strain evidence="10 11">CF5-1</strain>
    </source>
</reference>
<dbReference type="PROSITE" id="PS51885">
    <property type="entry name" value="NEPRILYSIN"/>
    <property type="match status" value="1"/>
</dbReference>
<dbReference type="PANTHER" id="PTHR11733:SF222">
    <property type="entry name" value="IP12942P"/>
    <property type="match status" value="1"/>
</dbReference>
<dbReference type="CDD" id="cd08662">
    <property type="entry name" value="M13"/>
    <property type="match status" value="1"/>
</dbReference>
<keyword evidence="7" id="KW-0732">Signal</keyword>
<keyword evidence="5" id="KW-0862">Zinc</keyword>
<dbReference type="SUPFAM" id="SSF55486">
    <property type="entry name" value="Metalloproteases ('zincins'), catalytic domain"/>
    <property type="match status" value="1"/>
</dbReference>
<dbReference type="eggNOG" id="COG3590">
    <property type="taxonomic scope" value="Bacteria"/>
</dbReference>
<dbReference type="GO" id="GO:0005886">
    <property type="term" value="C:plasma membrane"/>
    <property type="evidence" value="ECO:0007669"/>
    <property type="project" value="TreeGrafter"/>
</dbReference>
<dbReference type="Pfam" id="PF01431">
    <property type="entry name" value="Peptidase_M13"/>
    <property type="match status" value="1"/>
</dbReference>
<comment type="cofactor">
    <cofactor evidence="1">
        <name>Zn(2+)</name>
        <dbReference type="ChEBI" id="CHEBI:29105"/>
    </cofactor>
</comment>
<dbReference type="InterPro" id="IPR024079">
    <property type="entry name" value="MetalloPept_cat_dom_sf"/>
</dbReference>
<evidence type="ECO:0000256" key="1">
    <source>
        <dbReference type="ARBA" id="ARBA00001947"/>
    </source>
</evidence>
<dbReference type="OrthoDB" id="9775677at2"/>
<evidence type="ECO:0000256" key="6">
    <source>
        <dbReference type="ARBA" id="ARBA00023049"/>
    </source>
</evidence>
<dbReference type="Gene3D" id="3.40.390.10">
    <property type="entry name" value="Collagenase (Catalytic Domain)"/>
    <property type="match status" value="1"/>
</dbReference>